<evidence type="ECO:0000313" key="1">
    <source>
        <dbReference type="EMBL" id="ETO03956.1"/>
    </source>
</evidence>
<accession>X6LRE1</accession>
<evidence type="ECO:0000313" key="2">
    <source>
        <dbReference type="Proteomes" id="UP000023152"/>
    </source>
</evidence>
<name>X6LRE1_RETFI</name>
<protein>
    <submittedName>
        <fullName evidence="1">Uncharacterized protein</fullName>
    </submittedName>
</protein>
<keyword evidence="2" id="KW-1185">Reference proteome</keyword>
<proteinExistence type="predicted"/>
<gene>
    <name evidence="1" type="ORF">RFI_33446</name>
</gene>
<reference evidence="1 2" key="1">
    <citation type="journal article" date="2013" name="Curr. Biol.">
        <title>The Genome of the Foraminiferan Reticulomyxa filosa.</title>
        <authorList>
            <person name="Glockner G."/>
            <person name="Hulsmann N."/>
            <person name="Schleicher M."/>
            <person name="Noegel A.A."/>
            <person name="Eichinger L."/>
            <person name="Gallinger C."/>
            <person name="Pawlowski J."/>
            <person name="Sierra R."/>
            <person name="Euteneuer U."/>
            <person name="Pillet L."/>
            <person name="Moustafa A."/>
            <person name="Platzer M."/>
            <person name="Groth M."/>
            <person name="Szafranski K."/>
            <person name="Schliwa M."/>
        </authorList>
    </citation>
    <scope>NUCLEOTIDE SEQUENCE [LARGE SCALE GENOMIC DNA]</scope>
</reference>
<dbReference type="Proteomes" id="UP000023152">
    <property type="component" value="Unassembled WGS sequence"/>
</dbReference>
<organism evidence="1 2">
    <name type="scientific">Reticulomyxa filosa</name>
    <dbReference type="NCBI Taxonomy" id="46433"/>
    <lineage>
        <taxon>Eukaryota</taxon>
        <taxon>Sar</taxon>
        <taxon>Rhizaria</taxon>
        <taxon>Retaria</taxon>
        <taxon>Foraminifera</taxon>
        <taxon>Monothalamids</taxon>
        <taxon>Reticulomyxidae</taxon>
        <taxon>Reticulomyxa</taxon>
    </lineage>
</organism>
<dbReference type="AlphaFoldDB" id="X6LRE1"/>
<sequence length="172" mass="19656">MVEKEFRKPSVVEEELKLLRELQAAAEDKKNPNFKIVQTIESFEKRQQEIASGKHEMKDHDNEPSVSQKSRVTMFMETQDLDRLHIDGMKRSASGGTRHDDANGSANLLGGNDLEGTISLQSLTQKAYRMYLDALLHTGNIAQFFIISIRLMTDLQGFDSSRIWKNPWMART</sequence>
<dbReference type="EMBL" id="ASPP01031137">
    <property type="protein sequence ID" value="ETO03956.1"/>
    <property type="molecule type" value="Genomic_DNA"/>
</dbReference>
<comment type="caution">
    <text evidence="1">The sequence shown here is derived from an EMBL/GenBank/DDBJ whole genome shotgun (WGS) entry which is preliminary data.</text>
</comment>